<dbReference type="InterPro" id="IPR017270">
    <property type="entry name" value="MotA/TolQ/ExbB-rel"/>
</dbReference>
<keyword evidence="2" id="KW-1003">Cell membrane</keyword>
<evidence type="ECO:0000313" key="12">
    <source>
        <dbReference type="Proteomes" id="UP000321272"/>
    </source>
</evidence>
<evidence type="ECO:0000313" key="11">
    <source>
        <dbReference type="EMBL" id="QEA40956.1"/>
    </source>
</evidence>
<feature type="transmembrane region" description="Helical" evidence="8">
    <location>
        <begin position="263"/>
        <end position="287"/>
    </location>
</feature>
<sequence>MRHGAMIVVGALVATLMLLPAQAQDDQSTIETLQADRQADLARDNQRLAALVEDPEALEKALEEAQSEFADVQERRQALEKRKETQQERQNTLADRRDEQGSDLDAVRDVLINQSSELRDSLHDSWLTLGGPELPPRLAEKDRVLKPGQLETLADRLMLLTAATGEGVRLQAFVADHSGERSRQDVIRLGDFLAFSDGEMLRRQGEDDRLMVSEKTPAKARKILSAFQQGETNQVVLDPTKGKVIDALAQQPTLMERFHQGGAVGYVVVALGALGLLVALVQYLYLLKVTFALRRQRKHMQALKDDNPLGRVLKRFRNLSREHAPEALEARLDEALLAEMPRLERGQALVKLLAAIAPLLGLLGTVTGMIVTFQSITVFGTGDPQLMAGGISQALVTTVLGLITAVPLLFAHTALTSRSRHLVGVLEGQASAVLAERLMQENAPQPEPRHEPVVA</sequence>
<feature type="signal peptide" evidence="9">
    <location>
        <begin position="1"/>
        <end position="23"/>
    </location>
</feature>
<keyword evidence="12" id="KW-1185">Reference proteome</keyword>
<feature type="transmembrane region" description="Helical" evidence="8">
    <location>
        <begin position="391"/>
        <end position="411"/>
    </location>
</feature>
<keyword evidence="6" id="KW-0653">Protein transport</keyword>
<feature type="region of interest" description="Disordered" evidence="7">
    <location>
        <begin position="69"/>
        <end position="100"/>
    </location>
</feature>
<feature type="transmembrane region" description="Helical" evidence="8">
    <location>
        <begin position="349"/>
        <end position="371"/>
    </location>
</feature>
<dbReference type="Pfam" id="PF01618">
    <property type="entry name" value="MotA_ExbB"/>
    <property type="match status" value="1"/>
</dbReference>
<dbReference type="GO" id="GO:0017038">
    <property type="term" value="P:protein import"/>
    <property type="evidence" value="ECO:0007669"/>
    <property type="project" value="TreeGrafter"/>
</dbReference>
<dbReference type="OrthoDB" id="4045at2"/>
<dbReference type="AlphaFoldDB" id="A0A5B8SW54"/>
<evidence type="ECO:0000256" key="6">
    <source>
        <dbReference type="RuleBase" id="RU004057"/>
    </source>
</evidence>
<protein>
    <submittedName>
        <fullName evidence="11">MotA/TolQ/ExbB proton channel family protein</fullName>
    </submittedName>
</protein>
<keyword evidence="6" id="KW-0813">Transport</keyword>
<evidence type="ECO:0000256" key="5">
    <source>
        <dbReference type="ARBA" id="ARBA00023136"/>
    </source>
</evidence>
<comment type="similarity">
    <text evidence="6">Belongs to the exbB/tolQ family.</text>
</comment>
<keyword evidence="9" id="KW-0732">Signal</keyword>
<evidence type="ECO:0000256" key="1">
    <source>
        <dbReference type="ARBA" id="ARBA00004651"/>
    </source>
</evidence>
<accession>A0A5B8SW54</accession>
<feature type="domain" description="MotA/TolQ/ExbB proton channel" evidence="10">
    <location>
        <begin position="308"/>
        <end position="426"/>
    </location>
</feature>
<dbReference type="InterPro" id="IPR002898">
    <property type="entry name" value="MotA_ExbB_proton_chnl"/>
</dbReference>
<feature type="chain" id="PRO_5023030242" evidence="9">
    <location>
        <begin position="24"/>
        <end position="455"/>
    </location>
</feature>
<evidence type="ECO:0000256" key="9">
    <source>
        <dbReference type="SAM" id="SignalP"/>
    </source>
</evidence>
<dbReference type="GO" id="GO:0005886">
    <property type="term" value="C:plasma membrane"/>
    <property type="evidence" value="ECO:0007669"/>
    <property type="project" value="UniProtKB-SubCell"/>
</dbReference>
<gene>
    <name evidence="11" type="ORF">FGL86_14320</name>
</gene>
<dbReference type="KEGG" id="paur:FGL86_14320"/>
<name>A0A5B8SW54_9GAMM</name>
<evidence type="ECO:0000256" key="3">
    <source>
        <dbReference type="ARBA" id="ARBA00022692"/>
    </source>
</evidence>
<dbReference type="PIRSF" id="PIRSF037714">
    <property type="entry name" value="TolR"/>
    <property type="match status" value="1"/>
</dbReference>
<dbReference type="PANTHER" id="PTHR30625">
    <property type="entry name" value="PROTEIN TOLQ"/>
    <property type="match status" value="1"/>
</dbReference>
<organism evidence="11 12">
    <name type="scientific">Pistricoccus aurantiacus</name>
    <dbReference type="NCBI Taxonomy" id="1883414"/>
    <lineage>
        <taxon>Bacteria</taxon>
        <taxon>Pseudomonadati</taxon>
        <taxon>Pseudomonadota</taxon>
        <taxon>Gammaproteobacteria</taxon>
        <taxon>Oceanospirillales</taxon>
        <taxon>Halomonadaceae</taxon>
        <taxon>Pistricoccus</taxon>
    </lineage>
</organism>
<evidence type="ECO:0000259" key="10">
    <source>
        <dbReference type="Pfam" id="PF01618"/>
    </source>
</evidence>
<comment type="subcellular location">
    <subcellularLocation>
        <location evidence="1">Cell membrane</location>
        <topology evidence="1">Multi-pass membrane protein</topology>
    </subcellularLocation>
    <subcellularLocation>
        <location evidence="6">Membrane</location>
        <topology evidence="6">Multi-pass membrane protein</topology>
    </subcellularLocation>
</comment>
<reference evidence="11 12" key="1">
    <citation type="submission" date="2019-06" db="EMBL/GenBank/DDBJ databases">
        <title>Genome analyses of bacteria isolated from kimchi.</title>
        <authorList>
            <person name="Lee S."/>
            <person name="Ahn S."/>
            <person name="Roh S."/>
        </authorList>
    </citation>
    <scope>NUCLEOTIDE SEQUENCE [LARGE SCALE GENOMIC DNA]</scope>
    <source>
        <strain evidence="11 12">CBA4606</strain>
    </source>
</reference>
<evidence type="ECO:0000256" key="8">
    <source>
        <dbReference type="SAM" id="Phobius"/>
    </source>
</evidence>
<feature type="compositionally biased region" description="Basic and acidic residues" evidence="7">
    <location>
        <begin position="72"/>
        <end position="87"/>
    </location>
</feature>
<evidence type="ECO:0000256" key="2">
    <source>
        <dbReference type="ARBA" id="ARBA00022475"/>
    </source>
</evidence>
<evidence type="ECO:0000256" key="4">
    <source>
        <dbReference type="ARBA" id="ARBA00022989"/>
    </source>
</evidence>
<evidence type="ECO:0000256" key="7">
    <source>
        <dbReference type="SAM" id="MobiDB-lite"/>
    </source>
</evidence>
<dbReference type="Proteomes" id="UP000321272">
    <property type="component" value="Chromosome"/>
</dbReference>
<keyword evidence="5 8" id="KW-0472">Membrane</keyword>
<dbReference type="PANTHER" id="PTHR30625:SF11">
    <property type="entry name" value="MOTA_TOLQ_EXBB PROTON CHANNEL DOMAIN-CONTAINING PROTEIN"/>
    <property type="match status" value="1"/>
</dbReference>
<dbReference type="EMBL" id="CP042382">
    <property type="protein sequence ID" value="QEA40956.1"/>
    <property type="molecule type" value="Genomic_DNA"/>
</dbReference>
<keyword evidence="4 8" id="KW-1133">Transmembrane helix</keyword>
<keyword evidence="3 8" id="KW-0812">Transmembrane</keyword>
<proteinExistence type="inferred from homology"/>
<dbReference type="InterPro" id="IPR050790">
    <property type="entry name" value="ExbB/TolQ_transport"/>
</dbReference>